<evidence type="ECO:0000313" key="2">
    <source>
        <dbReference type="EMBL" id="CAD8903676.1"/>
    </source>
</evidence>
<name>A0A7S1C1L2_9STRA</name>
<gene>
    <name evidence="2" type="ORF">CHYS00102_LOCUS30896</name>
</gene>
<protein>
    <submittedName>
        <fullName evidence="2">Uncharacterized protein</fullName>
    </submittedName>
</protein>
<dbReference type="AlphaFoldDB" id="A0A7S1C1L2"/>
<dbReference type="EMBL" id="HBFR01042251">
    <property type="protein sequence ID" value="CAD8903676.1"/>
    <property type="molecule type" value="Transcribed_RNA"/>
</dbReference>
<organism evidence="2">
    <name type="scientific">Corethron hystrix</name>
    <dbReference type="NCBI Taxonomy" id="216773"/>
    <lineage>
        <taxon>Eukaryota</taxon>
        <taxon>Sar</taxon>
        <taxon>Stramenopiles</taxon>
        <taxon>Ochrophyta</taxon>
        <taxon>Bacillariophyta</taxon>
        <taxon>Coscinodiscophyceae</taxon>
        <taxon>Corethrophycidae</taxon>
        <taxon>Corethrales</taxon>
        <taxon>Corethraceae</taxon>
        <taxon>Corethron</taxon>
    </lineage>
</organism>
<proteinExistence type="predicted"/>
<accession>A0A7S1C1L2</accession>
<sequence>MFIKIMEANHKLEEIRKDNTETRSELQHQVGLLQTQFNMKWSEIEESQTMFENSFTRLEEGMHDMRQDMAKIFKQLNEQRNELRIEIATSIQTLTDDICSLKEIVSNAKILSEKCLTRDEFLRDWDPRQTSMAEKTSSIAVMKDGNDIRGSAENGSKVMASLSGEKMDQVITQKLLQQEKVPFEQKVEGDVLAHFLPAGNIHLSLSSPITVTSRCNTASCSIAQVLHCSDDDSKNSDDDSDEFDIDFLLNDAIDNPMDRWRSIGVKDVCSDISQNE</sequence>
<reference evidence="2" key="1">
    <citation type="submission" date="2021-01" db="EMBL/GenBank/DDBJ databases">
        <authorList>
            <person name="Corre E."/>
            <person name="Pelletier E."/>
            <person name="Niang G."/>
            <person name="Scheremetjew M."/>
            <person name="Finn R."/>
            <person name="Kale V."/>
            <person name="Holt S."/>
            <person name="Cochrane G."/>
            <person name="Meng A."/>
            <person name="Brown T."/>
            <person name="Cohen L."/>
        </authorList>
    </citation>
    <scope>NUCLEOTIDE SEQUENCE</scope>
    <source>
        <strain evidence="2">308</strain>
    </source>
</reference>
<keyword evidence="1" id="KW-0175">Coiled coil</keyword>
<evidence type="ECO:0000256" key="1">
    <source>
        <dbReference type="SAM" id="Coils"/>
    </source>
</evidence>
<feature type="coiled-coil region" evidence="1">
    <location>
        <begin position="62"/>
        <end position="93"/>
    </location>
</feature>